<keyword evidence="4" id="KW-1185">Reference proteome</keyword>
<feature type="domain" description="Nudix hydrolase" evidence="2">
    <location>
        <begin position="202"/>
        <end position="328"/>
    </location>
</feature>
<dbReference type="InterPro" id="IPR015797">
    <property type="entry name" value="NUDIX_hydrolase-like_dom_sf"/>
</dbReference>
<organism evidence="3 4">
    <name type="scientific">Halostreptopolyspora alba</name>
    <dbReference type="NCBI Taxonomy" id="2487137"/>
    <lineage>
        <taxon>Bacteria</taxon>
        <taxon>Bacillati</taxon>
        <taxon>Actinomycetota</taxon>
        <taxon>Actinomycetes</taxon>
        <taxon>Streptosporangiales</taxon>
        <taxon>Nocardiopsidaceae</taxon>
        <taxon>Halostreptopolyspora</taxon>
    </lineage>
</organism>
<dbReference type="Pfam" id="PF03641">
    <property type="entry name" value="Lysine_decarbox"/>
    <property type="match status" value="1"/>
</dbReference>
<dbReference type="OrthoDB" id="67499at2"/>
<dbReference type="Gene3D" id="3.40.50.450">
    <property type="match status" value="1"/>
</dbReference>
<dbReference type="PROSITE" id="PS51462">
    <property type="entry name" value="NUDIX"/>
    <property type="match status" value="1"/>
</dbReference>
<protein>
    <submittedName>
        <fullName evidence="3">TIGR00730 family Rossman fold protein</fullName>
    </submittedName>
</protein>
<comment type="caution">
    <text evidence="3">The sequence shown here is derived from an EMBL/GenBank/DDBJ whole genome shotgun (WGS) entry which is preliminary data.</text>
</comment>
<dbReference type="Proteomes" id="UP000269198">
    <property type="component" value="Unassembled WGS sequence"/>
</dbReference>
<dbReference type="EMBL" id="RJMB01000003">
    <property type="protein sequence ID" value="RNL86523.1"/>
    <property type="molecule type" value="Genomic_DNA"/>
</dbReference>
<dbReference type="InterPro" id="IPR031100">
    <property type="entry name" value="LOG_fam"/>
</dbReference>
<dbReference type="PANTHER" id="PTHR31223:SF70">
    <property type="entry name" value="LOG FAMILY PROTEIN YJL055W"/>
    <property type="match status" value="1"/>
</dbReference>
<dbReference type="InterPro" id="IPR000086">
    <property type="entry name" value="NUDIX_hydrolase_dom"/>
</dbReference>
<dbReference type="SUPFAM" id="SSF102405">
    <property type="entry name" value="MCP/YpsA-like"/>
    <property type="match status" value="1"/>
</dbReference>
<dbReference type="GO" id="GO:0009691">
    <property type="term" value="P:cytokinin biosynthetic process"/>
    <property type="evidence" value="ECO:0007669"/>
    <property type="project" value="InterPro"/>
</dbReference>
<dbReference type="NCBIfam" id="TIGR00730">
    <property type="entry name" value="Rossman fold protein, TIGR00730 family"/>
    <property type="match status" value="1"/>
</dbReference>
<dbReference type="PANTHER" id="PTHR31223">
    <property type="entry name" value="LOG FAMILY PROTEIN YJL055W"/>
    <property type="match status" value="1"/>
</dbReference>
<dbReference type="GO" id="GO:0016799">
    <property type="term" value="F:hydrolase activity, hydrolyzing N-glycosyl compounds"/>
    <property type="evidence" value="ECO:0007669"/>
    <property type="project" value="TreeGrafter"/>
</dbReference>
<sequence length="333" mass="35997">MARVRICVFCGSSTGRGDRYVTAARELGTSLARRGIGLVYGGASVGTMGEVANAALDAGGKVTGVIPGQLVERELAHNGVTDLRVVSDMHERKALMAELADGFIALPGGIGTLEELFEVWTWGHLGLHRKPLALLDIEGFYQPLRAFVSHMVGEEFLPTESLDMLLFDSDPASLLERIGHYFPPAPRGEVPDPSVESAARTPSTLDVLAWVHVRHGRMLAARTEGSDLFYLPGGKRQGGESDVAAVVREVKEETSVRLRPESVVPFTVVHEDAHGYPDGTRVRLACFTAEGDGEPTERGEIAELAWLSHAERARCAPGVRLVMDQLAQRGLLE</sequence>
<dbReference type="SUPFAM" id="SSF55811">
    <property type="entry name" value="Nudix"/>
    <property type="match status" value="1"/>
</dbReference>
<dbReference type="InterPro" id="IPR005269">
    <property type="entry name" value="LOG"/>
</dbReference>
<accession>A0A3N0EFA1</accession>
<name>A0A3N0EFA1_9ACTN</name>
<dbReference type="GO" id="GO:0005829">
    <property type="term" value="C:cytosol"/>
    <property type="evidence" value="ECO:0007669"/>
    <property type="project" value="TreeGrafter"/>
</dbReference>
<comment type="similarity">
    <text evidence="1">Belongs to the LOG family.</text>
</comment>
<dbReference type="CDD" id="cd04690">
    <property type="entry name" value="NUDIX_Hydrolase"/>
    <property type="match status" value="1"/>
</dbReference>
<evidence type="ECO:0000256" key="1">
    <source>
        <dbReference type="ARBA" id="ARBA00006763"/>
    </source>
</evidence>
<evidence type="ECO:0000259" key="2">
    <source>
        <dbReference type="PROSITE" id="PS51462"/>
    </source>
</evidence>
<reference evidence="3 4" key="1">
    <citation type="submission" date="2018-11" db="EMBL/GenBank/DDBJ databases">
        <title>The genome draft of YIM 96095.</title>
        <authorList>
            <person name="Tang S.-K."/>
            <person name="Chunyu W.-X."/>
            <person name="Feng Y.-Z."/>
        </authorList>
    </citation>
    <scope>NUCLEOTIDE SEQUENCE [LARGE SCALE GENOMIC DNA]</scope>
    <source>
        <strain evidence="3 4">YIM 96095</strain>
    </source>
</reference>
<dbReference type="Gene3D" id="3.90.79.10">
    <property type="entry name" value="Nucleoside Triphosphate Pyrophosphohydrolase"/>
    <property type="match status" value="1"/>
</dbReference>
<dbReference type="AlphaFoldDB" id="A0A3N0EFA1"/>
<evidence type="ECO:0000313" key="4">
    <source>
        <dbReference type="Proteomes" id="UP000269198"/>
    </source>
</evidence>
<proteinExistence type="inferred from homology"/>
<gene>
    <name evidence="3" type="ORF">EFW17_04820</name>
</gene>
<evidence type="ECO:0000313" key="3">
    <source>
        <dbReference type="EMBL" id="RNL86523.1"/>
    </source>
</evidence>
<dbReference type="Pfam" id="PF00293">
    <property type="entry name" value="NUDIX"/>
    <property type="match status" value="1"/>
</dbReference>